<dbReference type="Pfam" id="PF06262">
    <property type="entry name" value="Zincin_1"/>
    <property type="match status" value="1"/>
</dbReference>
<reference evidence="1 2" key="1">
    <citation type="submission" date="2023-05" db="EMBL/GenBank/DDBJ databases">
        <title>Sedimentitalea sp. nov. JM2-8.</title>
        <authorList>
            <person name="Huang J."/>
        </authorList>
    </citation>
    <scope>NUCLEOTIDE SEQUENCE [LARGE SCALE GENOMIC DNA]</scope>
    <source>
        <strain evidence="1 2">JM2-8</strain>
    </source>
</reference>
<evidence type="ECO:0000313" key="2">
    <source>
        <dbReference type="Proteomes" id="UP001227126"/>
    </source>
</evidence>
<protein>
    <submittedName>
        <fullName evidence="1">Metallopeptidase family protein</fullName>
    </submittedName>
</protein>
<dbReference type="CDD" id="cd12952">
    <property type="entry name" value="MMP_ACEL2062"/>
    <property type="match status" value="1"/>
</dbReference>
<keyword evidence="2" id="KW-1185">Reference proteome</keyword>
<sequence length="133" mass="15438">MNADRTNTSLDHFETVARRTVETLPHAFRAVALDVALRVTDWPDAEMLRDLGMTDRLDLTGLYEGVPVTEKSVFDQPLGPDMVWLFRQPILAEWRQRGDVELDDLIAHVTIHEFAHHFGWSDADIARIDRWWE</sequence>
<organism evidence="1 2">
    <name type="scientific">Sedimentitalea xiamensis</name>
    <dbReference type="NCBI Taxonomy" id="3050037"/>
    <lineage>
        <taxon>Bacteria</taxon>
        <taxon>Pseudomonadati</taxon>
        <taxon>Pseudomonadota</taxon>
        <taxon>Alphaproteobacteria</taxon>
        <taxon>Rhodobacterales</taxon>
        <taxon>Paracoccaceae</taxon>
        <taxon>Sedimentitalea</taxon>
    </lineage>
</organism>
<accession>A0ABT7FAR4</accession>
<dbReference type="EMBL" id="JASNJE010000003">
    <property type="protein sequence ID" value="MDK3072196.1"/>
    <property type="molecule type" value="Genomic_DNA"/>
</dbReference>
<dbReference type="InterPro" id="IPR010428">
    <property type="entry name" value="Zincin_1"/>
</dbReference>
<dbReference type="RefSeq" id="WP_284484140.1">
    <property type="nucleotide sequence ID" value="NZ_JASNJE010000003.1"/>
</dbReference>
<dbReference type="InterPro" id="IPR038555">
    <property type="entry name" value="Zincin_1_sf"/>
</dbReference>
<dbReference type="Proteomes" id="UP001227126">
    <property type="component" value="Unassembled WGS sequence"/>
</dbReference>
<gene>
    <name evidence="1" type="ORF">QO034_03655</name>
</gene>
<dbReference type="SUPFAM" id="SSF55486">
    <property type="entry name" value="Metalloproteases ('zincins'), catalytic domain"/>
    <property type="match status" value="1"/>
</dbReference>
<name>A0ABT7FAR4_9RHOB</name>
<comment type="caution">
    <text evidence="1">The sequence shown here is derived from an EMBL/GenBank/DDBJ whole genome shotgun (WGS) entry which is preliminary data.</text>
</comment>
<dbReference type="Gene3D" id="3.30.2010.20">
    <property type="match status" value="1"/>
</dbReference>
<evidence type="ECO:0000313" key="1">
    <source>
        <dbReference type="EMBL" id="MDK3072196.1"/>
    </source>
</evidence>
<proteinExistence type="predicted"/>